<evidence type="ECO:0000259" key="2">
    <source>
        <dbReference type="SMART" id="SM00507"/>
    </source>
</evidence>
<dbReference type="Pfam" id="PF01844">
    <property type="entry name" value="HNH"/>
    <property type="match status" value="1"/>
</dbReference>
<comment type="caution">
    <text evidence="3">The sequence shown here is derived from an EMBL/GenBank/DDBJ whole genome shotgun (WGS) entry which is preliminary data.</text>
</comment>
<dbReference type="SMART" id="SM00507">
    <property type="entry name" value="HNHc"/>
    <property type="match status" value="1"/>
</dbReference>
<feature type="compositionally biased region" description="Low complexity" evidence="1">
    <location>
        <begin position="150"/>
        <end position="169"/>
    </location>
</feature>
<keyword evidence="3" id="KW-0378">Hydrolase</keyword>
<dbReference type="InterPro" id="IPR003615">
    <property type="entry name" value="HNH_nuc"/>
</dbReference>
<keyword evidence="4" id="KW-1185">Reference proteome</keyword>
<dbReference type="GO" id="GO:0003676">
    <property type="term" value="F:nucleic acid binding"/>
    <property type="evidence" value="ECO:0007669"/>
    <property type="project" value="InterPro"/>
</dbReference>
<dbReference type="GO" id="GO:0008270">
    <property type="term" value="F:zinc ion binding"/>
    <property type="evidence" value="ECO:0007669"/>
    <property type="project" value="InterPro"/>
</dbReference>
<evidence type="ECO:0000256" key="1">
    <source>
        <dbReference type="SAM" id="MobiDB-lite"/>
    </source>
</evidence>
<dbReference type="InterPro" id="IPR002711">
    <property type="entry name" value="HNH"/>
</dbReference>
<keyword evidence="3" id="KW-0255">Endonuclease</keyword>
<reference evidence="3 4" key="1">
    <citation type="submission" date="2019-03" db="EMBL/GenBank/DDBJ databases">
        <title>Draft genome sequences of novel Actinobacteria.</title>
        <authorList>
            <person name="Sahin N."/>
            <person name="Ay H."/>
            <person name="Saygin H."/>
        </authorList>
    </citation>
    <scope>NUCLEOTIDE SEQUENCE [LARGE SCALE GENOMIC DNA]</scope>
    <source>
        <strain evidence="3 4">JCM 30547</strain>
    </source>
</reference>
<feature type="region of interest" description="Disordered" evidence="1">
    <location>
        <begin position="123"/>
        <end position="206"/>
    </location>
</feature>
<feature type="domain" description="HNH nuclease" evidence="2">
    <location>
        <begin position="49"/>
        <end position="99"/>
    </location>
</feature>
<dbReference type="EMBL" id="SMKA01000245">
    <property type="protein sequence ID" value="TDC18600.1"/>
    <property type="molecule type" value="Genomic_DNA"/>
</dbReference>
<feature type="non-terminal residue" evidence="3">
    <location>
        <position position="1"/>
    </location>
</feature>
<sequence>CIGDTVFGAGLSASTARLLACDAKIIPVVLGSNSEPLDVGRCERLVTKGMRRALNTRDRGCVVCGAPPVQCDAHHLRSWIDGGTTAVSNLVLLCRIHHVDLHAGKWVITITNGKVHVALPTWANPPSVKRRTPPRTPAEPSLATARAHATCTSSTTKPGTTQPSTTKPGMTESSMDESGMTESGVDESGMDELGRNGPGRSGPGLSELRMNELVARGLQADEPGVDGLVRCGPDAGGDEGSVLTATDIRAATMRAVWGEDLPPEPARHRTRLGTPPDFAPWGEVDADPAASPPCAPR</sequence>
<keyword evidence="3" id="KW-0540">Nuclease</keyword>
<evidence type="ECO:0000313" key="3">
    <source>
        <dbReference type="EMBL" id="TDC18600.1"/>
    </source>
</evidence>
<dbReference type="Proteomes" id="UP000295075">
    <property type="component" value="Unassembled WGS sequence"/>
</dbReference>
<dbReference type="CDD" id="cd00085">
    <property type="entry name" value="HNHc"/>
    <property type="match status" value="1"/>
</dbReference>
<proteinExistence type="predicted"/>
<dbReference type="OrthoDB" id="3634417at2"/>
<dbReference type="AlphaFoldDB" id="A0A4R4PBX0"/>
<gene>
    <name evidence="3" type="ORF">E1261_35295</name>
</gene>
<accession>A0A4R4PBX0</accession>
<feature type="region of interest" description="Disordered" evidence="1">
    <location>
        <begin position="259"/>
        <end position="297"/>
    </location>
</feature>
<protein>
    <submittedName>
        <fullName evidence="3">HNH endonuclease</fullName>
    </submittedName>
</protein>
<dbReference type="GO" id="GO:0004519">
    <property type="term" value="F:endonuclease activity"/>
    <property type="evidence" value="ECO:0007669"/>
    <property type="project" value="UniProtKB-KW"/>
</dbReference>
<evidence type="ECO:0000313" key="4">
    <source>
        <dbReference type="Proteomes" id="UP000295075"/>
    </source>
</evidence>
<dbReference type="Gene3D" id="1.10.30.50">
    <property type="match status" value="1"/>
</dbReference>
<dbReference type="RefSeq" id="WP_132414075.1">
    <property type="nucleotide sequence ID" value="NZ_SMKA01000245.1"/>
</dbReference>
<organism evidence="3 4">
    <name type="scientific">Kribbella albertanoniae</name>
    <dbReference type="NCBI Taxonomy" id="1266829"/>
    <lineage>
        <taxon>Bacteria</taxon>
        <taxon>Bacillati</taxon>
        <taxon>Actinomycetota</taxon>
        <taxon>Actinomycetes</taxon>
        <taxon>Propionibacteriales</taxon>
        <taxon>Kribbellaceae</taxon>
        <taxon>Kribbella</taxon>
    </lineage>
</organism>
<name>A0A4R4PBX0_9ACTN</name>